<name>A0A821TBA0_9BILA</name>
<proteinExistence type="predicted"/>
<sequence length="41" mass="4678">MLDFNIWSKIDDNDEASRVITRAALPNTEVVFKRRPATSSI</sequence>
<feature type="non-terminal residue" evidence="2">
    <location>
        <position position="1"/>
    </location>
</feature>
<protein>
    <submittedName>
        <fullName evidence="2">Uncharacterized protein</fullName>
    </submittedName>
</protein>
<accession>A0A821TBA0</accession>
<comment type="caution">
    <text evidence="2">The sequence shown here is derived from an EMBL/GenBank/DDBJ whole genome shotgun (WGS) entry which is preliminary data.</text>
</comment>
<evidence type="ECO:0000313" key="3">
    <source>
        <dbReference type="Proteomes" id="UP000663873"/>
    </source>
</evidence>
<evidence type="ECO:0000313" key="1">
    <source>
        <dbReference type="EMBL" id="CAF4868296.1"/>
    </source>
</evidence>
<evidence type="ECO:0000313" key="2">
    <source>
        <dbReference type="EMBL" id="CAF4868595.1"/>
    </source>
</evidence>
<reference evidence="2" key="1">
    <citation type="submission" date="2021-02" db="EMBL/GenBank/DDBJ databases">
        <authorList>
            <person name="Nowell W R."/>
        </authorList>
    </citation>
    <scope>NUCLEOTIDE SEQUENCE</scope>
</reference>
<dbReference type="EMBL" id="CAJOBP010066633">
    <property type="protein sequence ID" value="CAF4868595.1"/>
    <property type="molecule type" value="Genomic_DNA"/>
</dbReference>
<dbReference type="AlphaFoldDB" id="A0A821TBA0"/>
<keyword evidence="3" id="KW-1185">Reference proteome</keyword>
<dbReference type="Proteomes" id="UP000663873">
    <property type="component" value="Unassembled WGS sequence"/>
</dbReference>
<gene>
    <name evidence="1" type="ORF">UJA718_LOCUS44164</name>
    <name evidence="2" type="ORF">UJA718_LOCUS44175</name>
</gene>
<organism evidence="2 3">
    <name type="scientific">Rotaria socialis</name>
    <dbReference type="NCBI Taxonomy" id="392032"/>
    <lineage>
        <taxon>Eukaryota</taxon>
        <taxon>Metazoa</taxon>
        <taxon>Spiralia</taxon>
        <taxon>Gnathifera</taxon>
        <taxon>Rotifera</taxon>
        <taxon>Eurotatoria</taxon>
        <taxon>Bdelloidea</taxon>
        <taxon>Philodinida</taxon>
        <taxon>Philodinidae</taxon>
        <taxon>Rotaria</taxon>
    </lineage>
</organism>
<dbReference type="EMBL" id="CAJOBP010066546">
    <property type="protein sequence ID" value="CAF4868296.1"/>
    <property type="molecule type" value="Genomic_DNA"/>
</dbReference>